<feature type="domain" description="Bacteriophage T5 Orf172 DNA-binding" evidence="2">
    <location>
        <begin position="419"/>
        <end position="513"/>
    </location>
</feature>
<feature type="region of interest" description="Disordered" evidence="1">
    <location>
        <begin position="1"/>
        <end position="192"/>
    </location>
</feature>
<name>A0A9W8XBR1_9PLEO</name>
<dbReference type="InterPro" id="IPR053006">
    <property type="entry name" value="Meiosis_regulatory"/>
</dbReference>
<organism evidence="3 4">
    <name type="scientific">Didymosphaeria variabile</name>
    <dbReference type="NCBI Taxonomy" id="1932322"/>
    <lineage>
        <taxon>Eukaryota</taxon>
        <taxon>Fungi</taxon>
        <taxon>Dikarya</taxon>
        <taxon>Ascomycota</taxon>
        <taxon>Pezizomycotina</taxon>
        <taxon>Dothideomycetes</taxon>
        <taxon>Pleosporomycetidae</taxon>
        <taxon>Pleosporales</taxon>
        <taxon>Massarineae</taxon>
        <taxon>Didymosphaeriaceae</taxon>
        <taxon>Didymosphaeria</taxon>
    </lineage>
</organism>
<dbReference type="PANTHER" id="PTHR28094:SF1">
    <property type="entry name" value="MEIOTICALLY UP-REGULATED GENE 113 PROTEIN"/>
    <property type="match status" value="1"/>
</dbReference>
<gene>
    <name evidence="3" type="ORF">N0V89_010509</name>
</gene>
<dbReference type="RefSeq" id="XP_056066378.1">
    <property type="nucleotide sequence ID" value="XM_056219251.1"/>
</dbReference>
<comment type="caution">
    <text evidence="3">The sequence shown here is derived from an EMBL/GenBank/DDBJ whole genome shotgun (WGS) entry which is preliminary data.</text>
</comment>
<feature type="compositionally biased region" description="Polar residues" evidence="1">
    <location>
        <begin position="1"/>
        <end position="105"/>
    </location>
</feature>
<keyword evidence="4" id="KW-1185">Reference proteome</keyword>
<dbReference type="Pfam" id="PF10544">
    <property type="entry name" value="T5orf172"/>
    <property type="match status" value="1"/>
</dbReference>
<dbReference type="OrthoDB" id="3511049at2759"/>
<dbReference type="PANTHER" id="PTHR28094">
    <property type="entry name" value="MEIOTICALLY UP-REGULATED GENE 113 PROTEIN"/>
    <property type="match status" value="1"/>
</dbReference>
<accession>A0A9W8XBR1</accession>
<protein>
    <recommendedName>
        <fullName evidence="2">Bacteriophage T5 Orf172 DNA-binding domain-containing protein</fullName>
    </recommendedName>
</protein>
<sequence length="580" mass="63634">MFGLGSTTAPSRDESTSLSGGSRGATQQQSLFGGTGSSQQQSLFGSRGATQQQSLFGGTGSSQQQSLFGSRGATQQQSLFGSTGSSQQQSLFGSRGATQQQSPSGSKGAGQQELASESGNNEDSDGEESDGEVSDGEESDGEESDGEESDGEESDGEESDGEESDGEESDGEESDGEESDDESPSSPFQHIMMKDPYGSYEYYQTITCQHPYSSYSLEELRCADYAEGRKFGDQIYKVGAFGQSPVPRGLNIPSDVKRQVQKSPSIPQDEPVERDTTTPLPNGVGIPKSENLTLRLALPSSGELTPRASTPEFQKNSDPTLTIYCEMSTTLKSSSSSSSSQDNTTDFGDIFAEFDKEISIPPLGRPSPQDFHSTCVFPIRNPAATARRIRKILEKPLTGYIYVLQAPEFFSTQFDPSRDRKEIWVKIGISADVNERIEQIRRCGITDLEDVYVSAPIRYDVLRKIEAVCHEQLNNFRRYMDCKSHGKAPKCMTKHDEWFAVPKEVAIRTVSMWTAFLDHNPYGHDGALEKKWADSLNKFHLLELNEGIGQEEYLHRSLEAWIAKTVKGGRKDMERHAAQG</sequence>
<reference evidence="3" key="1">
    <citation type="submission" date="2022-10" db="EMBL/GenBank/DDBJ databases">
        <title>Tapping the CABI collections for fungal endophytes: first genome assemblies for Collariella, Neodidymelliopsis, Ascochyta clinopodiicola, Didymella pomorum, Didymosphaeria variabile, Neocosmospora piperis and Neocucurbitaria cava.</title>
        <authorList>
            <person name="Hill R."/>
        </authorList>
    </citation>
    <scope>NUCLEOTIDE SEQUENCE</scope>
    <source>
        <strain evidence="3">IMI 356815</strain>
    </source>
</reference>
<dbReference type="Proteomes" id="UP001140513">
    <property type="component" value="Unassembled WGS sequence"/>
</dbReference>
<dbReference type="SMART" id="SM00974">
    <property type="entry name" value="T5orf172"/>
    <property type="match status" value="1"/>
</dbReference>
<evidence type="ECO:0000256" key="1">
    <source>
        <dbReference type="SAM" id="MobiDB-lite"/>
    </source>
</evidence>
<dbReference type="AlphaFoldDB" id="A0A9W8XBR1"/>
<evidence type="ECO:0000313" key="4">
    <source>
        <dbReference type="Proteomes" id="UP001140513"/>
    </source>
</evidence>
<feature type="region of interest" description="Disordered" evidence="1">
    <location>
        <begin position="257"/>
        <end position="288"/>
    </location>
</feature>
<dbReference type="InterPro" id="IPR018306">
    <property type="entry name" value="Phage_T5_Orf172_DNA-bd"/>
</dbReference>
<dbReference type="EMBL" id="JAPEUX010000008">
    <property type="protein sequence ID" value="KAJ4346578.1"/>
    <property type="molecule type" value="Genomic_DNA"/>
</dbReference>
<dbReference type="GeneID" id="80914039"/>
<proteinExistence type="predicted"/>
<feature type="compositionally biased region" description="Acidic residues" evidence="1">
    <location>
        <begin position="120"/>
        <end position="183"/>
    </location>
</feature>
<evidence type="ECO:0000259" key="2">
    <source>
        <dbReference type="SMART" id="SM00974"/>
    </source>
</evidence>
<evidence type="ECO:0000313" key="3">
    <source>
        <dbReference type="EMBL" id="KAJ4346578.1"/>
    </source>
</evidence>
<dbReference type="Gene3D" id="1.10.10.2360">
    <property type="match status" value="1"/>
</dbReference>